<protein>
    <submittedName>
        <fullName evidence="1">Uncharacterized protein</fullName>
    </submittedName>
</protein>
<keyword evidence="2" id="KW-1185">Reference proteome</keyword>
<reference evidence="1" key="1">
    <citation type="submission" date="2022-07" db="EMBL/GenBank/DDBJ databases">
        <title>Genome Sequence of Phlebia brevispora.</title>
        <authorList>
            <person name="Buettner E."/>
        </authorList>
    </citation>
    <scope>NUCLEOTIDE SEQUENCE</scope>
    <source>
        <strain evidence="1">MPL23</strain>
    </source>
</reference>
<accession>A0ACC1T349</accession>
<evidence type="ECO:0000313" key="2">
    <source>
        <dbReference type="Proteomes" id="UP001148662"/>
    </source>
</evidence>
<gene>
    <name evidence="1" type="ORF">NM688_g4265</name>
</gene>
<comment type="caution">
    <text evidence="1">The sequence shown here is derived from an EMBL/GenBank/DDBJ whole genome shotgun (WGS) entry which is preliminary data.</text>
</comment>
<organism evidence="1 2">
    <name type="scientific">Phlebia brevispora</name>
    <dbReference type="NCBI Taxonomy" id="194682"/>
    <lineage>
        <taxon>Eukaryota</taxon>
        <taxon>Fungi</taxon>
        <taxon>Dikarya</taxon>
        <taxon>Basidiomycota</taxon>
        <taxon>Agaricomycotina</taxon>
        <taxon>Agaricomycetes</taxon>
        <taxon>Polyporales</taxon>
        <taxon>Meruliaceae</taxon>
        <taxon>Phlebia</taxon>
    </lineage>
</organism>
<proteinExistence type="predicted"/>
<name>A0ACC1T349_9APHY</name>
<evidence type="ECO:0000313" key="1">
    <source>
        <dbReference type="EMBL" id="KAJ3552226.1"/>
    </source>
</evidence>
<dbReference type="Proteomes" id="UP001148662">
    <property type="component" value="Unassembled WGS sequence"/>
</dbReference>
<sequence>MPSTTSIIEDLPPDISCAETDPPYALASNAVSTISINTYSVGMPPSRCSFTRASGTCNEPLVFKIPYFQRDPEPPARPPSRLPPPGNIFLSLKLGKRVGRGRSGVVYEATIDPTASSSEVNSLIAPPLVVKISRRGHSTDIEHESFYYEEMECLQGVVVPRFYGLFEGETPPGSYFDPTGEGERREPGRDEIDTPDTEEEEHVPAAVSGAVSILVLEQVGGRLPLGEDLPPNTLHEILDVYTHLATLGIDHVDIRYANMRYAPQCPPGWPSLISPYTGLPYRWRLIDFEKAKKTNRRIDAFEVYHQQWVSRILDNLPFGDVVEPWDF</sequence>
<dbReference type="EMBL" id="JANHOG010000689">
    <property type="protein sequence ID" value="KAJ3552226.1"/>
    <property type="molecule type" value="Genomic_DNA"/>
</dbReference>